<dbReference type="InterPro" id="IPR000835">
    <property type="entry name" value="HTH_MarR-typ"/>
</dbReference>
<dbReference type="RefSeq" id="WP_129187921.1">
    <property type="nucleotide sequence ID" value="NZ_CP035491.1"/>
</dbReference>
<protein>
    <submittedName>
        <fullName evidence="2">MarR family transcriptional regulator</fullName>
    </submittedName>
</protein>
<accession>A0A4V0YGQ9</accession>
<dbReference type="GO" id="GO:0003700">
    <property type="term" value="F:DNA-binding transcription factor activity"/>
    <property type="evidence" value="ECO:0007669"/>
    <property type="project" value="InterPro"/>
</dbReference>
<dbReference type="EMBL" id="CP035491">
    <property type="protein sequence ID" value="QAY72071.1"/>
    <property type="molecule type" value="Genomic_DNA"/>
</dbReference>
<dbReference type="KEGG" id="agf:ET445_00715"/>
<gene>
    <name evidence="2" type="ORF">ET445_00715</name>
</gene>
<dbReference type="GO" id="GO:0006950">
    <property type="term" value="P:response to stress"/>
    <property type="evidence" value="ECO:0007669"/>
    <property type="project" value="TreeGrafter"/>
</dbReference>
<keyword evidence="3" id="KW-1185">Reference proteome</keyword>
<dbReference type="InterPro" id="IPR036388">
    <property type="entry name" value="WH-like_DNA-bd_sf"/>
</dbReference>
<feature type="domain" description="HTH marR-type" evidence="1">
    <location>
        <begin position="7"/>
        <end position="143"/>
    </location>
</feature>
<evidence type="ECO:0000313" key="3">
    <source>
        <dbReference type="Proteomes" id="UP000291259"/>
    </source>
</evidence>
<dbReference type="AlphaFoldDB" id="A0A4V0YGQ9"/>
<sequence length="147" mass="16072">MTDDAKRAELLGEIEAIGQAMENSSLSSLVRSLLEIDLTIQQLKLLTMLVVSDGMSGQRLAQELGVSMATISGIVDRLETQGLVARVLDERDHRVRLVHATADGREIVLRLSSSREQLGREVLERVPVDDLAALAQGMRAILRAISE</sequence>
<dbReference type="PRINTS" id="PR00598">
    <property type="entry name" value="HTHMARR"/>
</dbReference>
<dbReference type="OrthoDB" id="3696090at2"/>
<dbReference type="SMART" id="SM00347">
    <property type="entry name" value="HTH_MARR"/>
    <property type="match status" value="1"/>
</dbReference>
<dbReference type="InterPro" id="IPR036390">
    <property type="entry name" value="WH_DNA-bd_sf"/>
</dbReference>
<dbReference type="Gene3D" id="1.10.10.10">
    <property type="entry name" value="Winged helix-like DNA-binding domain superfamily/Winged helix DNA-binding domain"/>
    <property type="match status" value="1"/>
</dbReference>
<dbReference type="PANTHER" id="PTHR33164:SF43">
    <property type="entry name" value="HTH-TYPE TRANSCRIPTIONAL REPRESSOR YETL"/>
    <property type="match status" value="1"/>
</dbReference>
<reference evidence="2 3" key="1">
    <citation type="submission" date="2019-01" db="EMBL/GenBank/DDBJ databases">
        <title>Genome sequencing of strain FW100M-8.</title>
        <authorList>
            <person name="Heo J."/>
            <person name="Kim S.-J."/>
            <person name="Kim J.-S."/>
            <person name="Hong S.-B."/>
            <person name="Kwon S.-W."/>
        </authorList>
    </citation>
    <scope>NUCLEOTIDE SEQUENCE [LARGE SCALE GENOMIC DNA]</scope>
    <source>
        <strain evidence="2 3">FW100M-8</strain>
    </source>
</reference>
<dbReference type="PANTHER" id="PTHR33164">
    <property type="entry name" value="TRANSCRIPTIONAL REGULATOR, MARR FAMILY"/>
    <property type="match status" value="1"/>
</dbReference>
<dbReference type="SUPFAM" id="SSF46785">
    <property type="entry name" value="Winged helix' DNA-binding domain"/>
    <property type="match status" value="1"/>
</dbReference>
<organism evidence="2 3">
    <name type="scientific">Agromyces protaetiae</name>
    <dbReference type="NCBI Taxonomy" id="2509455"/>
    <lineage>
        <taxon>Bacteria</taxon>
        <taxon>Bacillati</taxon>
        <taxon>Actinomycetota</taxon>
        <taxon>Actinomycetes</taxon>
        <taxon>Micrococcales</taxon>
        <taxon>Microbacteriaceae</taxon>
        <taxon>Agromyces</taxon>
    </lineage>
</organism>
<evidence type="ECO:0000313" key="2">
    <source>
        <dbReference type="EMBL" id="QAY72071.1"/>
    </source>
</evidence>
<dbReference type="InterPro" id="IPR039422">
    <property type="entry name" value="MarR/SlyA-like"/>
</dbReference>
<dbReference type="Proteomes" id="UP000291259">
    <property type="component" value="Chromosome"/>
</dbReference>
<proteinExistence type="predicted"/>
<dbReference type="PROSITE" id="PS50995">
    <property type="entry name" value="HTH_MARR_2"/>
    <property type="match status" value="1"/>
</dbReference>
<evidence type="ECO:0000259" key="1">
    <source>
        <dbReference type="PROSITE" id="PS50995"/>
    </source>
</evidence>
<dbReference type="Pfam" id="PF12802">
    <property type="entry name" value="MarR_2"/>
    <property type="match status" value="1"/>
</dbReference>
<name>A0A4V0YGQ9_9MICO</name>